<reference evidence="1" key="1">
    <citation type="submission" date="2024-07" db="EMBL/GenBank/DDBJ databases">
        <authorList>
            <person name="Jiang Y."/>
            <person name="Qin Q."/>
        </authorList>
    </citation>
    <scope>NUCLEOTIDE SEQUENCE</scope>
    <source>
        <strain evidence="1">SD03</strain>
    </source>
</reference>
<evidence type="ECO:0000313" key="1">
    <source>
        <dbReference type="EMBL" id="XDH86099.1"/>
    </source>
</evidence>
<dbReference type="AlphaFoldDB" id="A0AB39AL37"/>
<dbReference type="RefSeq" id="WP_368484752.1">
    <property type="nucleotide sequence ID" value="NZ_CP162514.1"/>
</dbReference>
<accession>A0AB39AL37</accession>
<name>A0AB39AL37_9GAMM</name>
<proteinExistence type="predicted"/>
<organism evidence="1">
    <name type="scientific">Pseudoalteromonas sp. SD03</name>
    <dbReference type="NCBI Taxonomy" id="3231719"/>
    <lineage>
        <taxon>Bacteria</taxon>
        <taxon>Pseudomonadati</taxon>
        <taxon>Pseudomonadota</taxon>
        <taxon>Gammaproteobacteria</taxon>
        <taxon>Alteromonadales</taxon>
        <taxon>Pseudoalteromonadaceae</taxon>
        <taxon>Pseudoalteromonas</taxon>
    </lineage>
</organism>
<gene>
    <name evidence="1" type="ORF">ABZP26_08285</name>
</gene>
<sequence>MNTELKAQCQHHFIRLIKRGVPILAFDCPSCNTQLLTTRPGIDQEWETLSTCWRCDCIFLKMSDHHKVRTQIPPHLNNAKQ</sequence>
<dbReference type="EMBL" id="CP162514">
    <property type="protein sequence ID" value="XDH86099.1"/>
    <property type="molecule type" value="Genomic_DNA"/>
</dbReference>
<protein>
    <submittedName>
        <fullName evidence="1">Uncharacterized protein</fullName>
    </submittedName>
</protein>